<dbReference type="AlphaFoldDB" id="A0AAV1R1C4"/>
<accession>A0AAV1R1C4</accession>
<keyword evidence="2" id="KW-1185">Reference proteome</keyword>
<protein>
    <submittedName>
        <fullName evidence="1">Uncharacterized protein</fullName>
    </submittedName>
</protein>
<dbReference type="Proteomes" id="UP001314170">
    <property type="component" value="Unassembled WGS sequence"/>
</dbReference>
<reference evidence="1 2" key="1">
    <citation type="submission" date="2024-01" db="EMBL/GenBank/DDBJ databases">
        <authorList>
            <person name="Waweru B."/>
        </authorList>
    </citation>
    <scope>NUCLEOTIDE SEQUENCE [LARGE SCALE GENOMIC DNA]</scope>
</reference>
<dbReference type="EMBL" id="CAWUPB010000851">
    <property type="protein sequence ID" value="CAK7326335.1"/>
    <property type="molecule type" value="Genomic_DNA"/>
</dbReference>
<evidence type="ECO:0000313" key="1">
    <source>
        <dbReference type="EMBL" id="CAK7326335.1"/>
    </source>
</evidence>
<proteinExistence type="predicted"/>
<organism evidence="1 2">
    <name type="scientific">Dovyalis caffra</name>
    <dbReference type="NCBI Taxonomy" id="77055"/>
    <lineage>
        <taxon>Eukaryota</taxon>
        <taxon>Viridiplantae</taxon>
        <taxon>Streptophyta</taxon>
        <taxon>Embryophyta</taxon>
        <taxon>Tracheophyta</taxon>
        <taxon>Spermatophyta</taxon>
        <taxon>Magnoliopsida</taxon>
        <taxon>eudicotyledons</taxon>
        <taxon>Gunneridae</taxon>
        <taxon>Pentapetalae</taxon>
        <taxon>rosids</taxon>
        <taxon>fabids</taxon>
        <taxon>Malpighiales</taxon>
        <taxon>Salicaceae</taxon>
        <taxon>Flacourtieae</taxon>
        <taxon>Dovyalis</taxon>
    </lineage>
</organism>
<name>A0AAV1R1C4_9ROSI</name>
<comment type="caution">
    <text evidence="1">The sequence shown here is derived from an EMBL/GenBank/DDBJ whole genome shotgun (WGS) entry which is preliminary data.</text>
</comment>
<sequence length="74" mass="8220">MATADSAVFVLYDLPEPYIQKVECICDNTVKGNNLALCMVIRYNTSQGNVSTLILSKVQIPINQLLSPSDQRYP</sequence>
<evidence type="ECO:0000313" key="2">
    <source>
        <dbReference type="Proteomes" id="UP001314170"/>
    </source>
</evidence>
<gene>
    <name evidence="1" type="ORF">DCAF_LOCUS4035</name>
</gene>